<accession>A0A9X3WFI6</accession>
<reference evidence="2" key="1">
    <citation type="submission" date="2022-06" db="EMBL/GenBank/DDBJ databases">
        <title>Aquibacillus sp. a new bacterium isolated from soil saline samples.</title>
        <authorList>
            <person name="Galisteo C."/>
            <person name="De La Haba R."/>
            <person name="Sanchez-Porro C."/>
            <person name="Ventosa A."/>
        </authorList>
    </citation>
    <scope>NUCLEOTIDE SEQUENCE</scope>
    <source>
        <strain evidence="2">3ASR75-54</strain>
    </source>
</reference>
<dbReference type="RefSeq" id="WP_272446795.1">
    <property type="nucleotide sequence ID" value="NZ_JAMQKC010000013.1"/>
</dbReference>
<organism evidence="2 3">
    <name type="scientific">Aquibacillus salsiterrae</name>
    <dbReference type="NCBI Taxonomy" id="2950439"/>
    <lineage>
        <taxon>Bacteria</taxon>
        <taxon>Bacillati</taxon>
        <taxon>Bacillota</taxon>
        <taxon>Bacilli</taxon>
        <taxon>Bacillales</taxon>
        <taxon>Bacillaceae</taxon>
        <taxon>Aquibacillus</taxon>
    </lineage>
</organism>
<dbReference type="Proteomes" id="UP001145069">
    <property type="component" value="Unassembled WGS sequence"/>
</dbReference>
<protein>
    <recommendedName>
        <fullName evidence="4">DUF3221 domain-containing protein</fullName>
    </recommendedName>
</protein>
<sequence length="132" mass="14700">MFSKLLLSLSILFISLLLACNDDGYSINPFSSSSSITNPTPKDYLQNDNADIFLLDGYVYSNAQDVEWVTELEYEVGDQIGEITKQADKASQFNNETANRLPIGTKIFETNTPAYIAIVNGEEILYLKMVEG</sequence>
<evidence type="ECO:0000313" key="3">
    <source>
        <dbReference type="Proteomes" id="UP001145069"/>
    </source>
</evidence>
<name>A0A9X3WFI6_9BACI</name>
<feature type="signal peptide" evidence="1">
    <location>
        <begin position="1"/>
        <end position="19"/>
    </location>
</feature>
<evidence type="ECO:0008006" key="4">
    <source>
        <dbReference type="Google" id="ProtNLM"/>
    </source>
</evidence>
<evidence type="ECO:0000256" key="1">
    <source>
        <dbReference type="SAM" id="SignalP"/>
    </source>
</evidence>
<feature type="chain" id="PRO_5040729430" description="DUF3221 domain-containing protein" evidence="1">
    <location>
        <begin position="20"/>
        <end position="132"/>
    </location>
</feature>
<comment type="caution">
    <text evidence="2">The sequence shown here is derived from an EMBL/GenBank/DDBJ whole genome shotgun (WGS) entry which is preliminary data.</text>
</comment>
<dbReference type="PROSITE" id="PS51257">
    <property type="entry name" value="PROKAR_LIPOPROTEIN"/>
    <property type="match status" value="1"/>
</dbReference>
<dbReference type="AlphaFoldDB" id="A0A9X3WFI6"/>
<gene>
    <name evidence="2" type="ORF">NC799_12520</name>
</gene>
<dbReference type="EMBL" id="JAMQKC010000013">
    <property type="protein sequence ID" value="MDC3417723.1"/>
    <property type="molecule type" value="Genomic_DNA"/>
</dbReference>
<keyword evidence="3" id="KW-1185">Reference proteome</keyword>
<keyword evidence="1" id="KW-0732">Signal</keyword>
<evidence type="ECO:0000313" key="2">
    <source>
        <dbReference type="EMBL" id="MDC3417723.1"/>
    </source>
</evidence>
<proteinExistence type="predicted"/>